<dbReference type="InterPro" id="IPR036196">
    <property type="entry name" value="Ptyr_pPase_sf"/>
</dbReference>
<organism evidence="3">
    <name type="scientific">Deinococcus sp. VB142</name>
    <dbReference type="NCBI Taxonomy" id="3112952"/>
    <lineage>
        <taxon>Bacteria</taxon>
        <taxon>Thermotogati</taxon>
        <taxon>Deinococcota</taxon>
        <taxon>Deinococci</taxon>
        <taxon>Deinococcales</taxon>
        <taxon>Deinococcaceae</taxon>
        <taxon>Deinococcus</taxon>
    </lineage>
</organism>
<dbReference type="SMART" id="SM00226">
    <property type="entry name" value="LMWPc"/>
    <property type="match status" value="1"/>
</dbReference>
<dbReference type="SUPFAM" id="SSF52788">
    <property type="entry name" value="Phosphotyrosine protein phosphatases I"/>
    <property type="match status" value="1"/>
</dbReference>
<dbReference type="PANTHER" id="PTHR43428">
    <property type="entry name" value="ARSENATE REDUCTASE"/>
    <property type="match status" value="1"/>
</dbReference>
<dbReference type="EC" id="1.20.4.4" evidence="3"/>
<dbReference type="Pfam" id="PF01451">
    <property type="entry name" value="LMWPc"/>
    <property type="match status" value="1"/>
</dbReference>
<dbReference type="Gene3D" id="3.40.50.2300">
    <property type="match status" value="1"/>
</dbReference>
<evidence type="ECO:0000259" key="2">
    <source>
        <dbReference type="SMART" id="SM00226"/>
    </source>
</evidence>
<keyword evidence="3" id="KW-0560">Oxidoreductase</keyword>
<dbReference type="GO" id="GO:0046685">
    <property type="term" value="P:response to arsenic-containing substance"/>
    <property type="evidence" value="ECO:0007669"/>
    <property type="project" value="UniProtKB-KW"/>
</dbReference>
<dbReference type="CDD" id="cd16345">
    <property type="entry name" value="LMWP_ArsC"/>
    <property type="match status" value="1"/>
</dbReference>
<dbReference type="PANTHER" id="PTHR43428:SF1">
    <property type="entry name" value="ARSENATE REDUCTASE"/>
    <property type="match status" value="1"/>
</dbReference>
<evidence type="ECO:0000313" key="3">
    <source>
        <dbReference type="EMBL" id="WYF44683.1"/>
    </source>
</evidence>
<dbReference type="GO" id="GO:0030612">
    <property type="term" value="F:arsenate reductase (thioredoxin) activity"/>
    <property type="evidence" value="ECO:0007669"/>
    <property type="project" value="UniProtKB-EC"/>
</dbReference>
<feature type="domain" description="Phosphotyrosine protein phosphatase I" evidence="2">
    <location>
        <begin position="10"/>
        <end position="143"/>
    </location>
</feature>
<dbReference type="EMBL" id="CP149782">
    <property type="protein sequence ID" value="WYF44683.1"/>
    <property type="molecule type" value="Genomic_DNA"/>
</dbReference>
<keyword evidence="1" id="KW-0059">Arsenical resistance</keyword>
<dbReference type="RefSeq" id="WP_339095862.1">
    <property type="nucleotide sequence ID" value="NZ_CP149782.1"/>
</dbReference>
<reference evidence="3" key="1">
    <citation type="submission" date="2024-03" db="EMBL/GenBank/DDBJ databases">
        <title>Deinococcus weizhi sp. nov., isolated from human skin.</title>
        <authorList>
            <person name="Wei Z."/>
            <person name="Tian F."/>
            <person name="Yang C."/>
            <person name="Xin L.T."/>
            <person name="Wen Z.J."/>
            <person name="Lan K.C."/>
            <person name="Yu L."/>
            <person name="Zhe W."/>
            <person name="Dan F.D."/>
            <person name="Jun W."/>
            <person name="Rui Z."/>
            <person name="Yong X.J."/>
            <person name="Ting Y."/>
            <person name="Wei X."/>
            <person name="Xu Z.G."/>
            <person name="Xin Z."/>
            <person name="Dong F.G."/>
            <person name="Ni X.M."/>
            <person name="Zheng M.G."/>
            <person name="Chun Y."/>
            <person name="Qian W.X."/>
        </authorList>
    </citation>
    <scope>NUCLEOTIDE SEQUENCE</scope>
    <source>
        <strain evidence="3">VB142</strain>
    </source>
</reference>
<evidence type="ECO:0000256" key="1">
    <source>
        <dbReference type="ARBA" id="ARBA00022849"/>
    </source>
</evidence>
<accession>A0AAU6Q238</accession>
<protein>
    <submittedName>
        <fullName evidence="3">Arsenate reductase ArsC</fullName>
        <ecNumber evidence="3">1.20.4.4</ecNumber>
    </submittedName>
</protein>
<name>A0AAU6Q238_9DEIO</name>
<proteinExistence type="predicted"/>
<dbReference type="AlphaFoldDB" id="A0AAU6Q238"/>
<gene>
    <name evidence="3" type="ORF">WDJ50_00790</name>
</gene>
<dbReference type="InterPro" id="IPR023485">
    <property type="entry name" value="Ptyr_pPase"/>
</dbReference>
<sequence>MTETSSARKPRVLFLCTGNTARSQMAQALLEKQAGDKFEVTSAGLEPGTLNPLTVKVLQEMDVPTDHLTVKPTTPLLQEHFTFVITVCDRAEQNCPIFPHAIYRESWPFEDPAAAEGSEEERMEVFRRVRDQIDEKVRAWVAAKA</sequence>